<gene>
    <name evidence="11" type="ORF">RNJ44_01179</name>
</gene>
<evidence type="ECO:0000256" key="5">
    <source>
        <dbReference type="ARBA" id="ARBA00022792"/>
    </source>
</evidence>
<organism evidence="11 12">
    <name type="scientific">Nakaseomyces bracarensis</name>
    <dbReference type="NCBI Taxonomy" id="273131"/>
    <lineage>
        <taxon>Eukaryota</taxon>
        <taxon>Fungi</taxon>
        <taxon>Dikarya</taxon>
        <taxon>Ascomycota</taxon>
        <taxon>Saccharomycotina</taxon>
        <taxon>Saccharomycetes</taxon>
        <taxon>Saccharomycetales</taxon>
        <taxon>Saccharomycetaceae</taxon>
        <taxon>Nakaseomyces</taxon>
    </lineage>
</organism>
<dbReference type="PANTHER" id="PTHR12743">
    <property type="entry name" value="CYTOCHROME C1 HEME LYASE"/>
    <property type="match status" value="1"/>
</dbReference>
<comment type="subcellular location">
    <subcellularLocation>
        <location evidence="1 10">Mitochondrion inner membrane</location>
    </subcellularLocation>
</comment>
<keyword evidence="9 10" id="KW-0456">Lyase</keyword>
<accession>A0ABR4NR50</accession>
<protein>
    <recommendedName>
        <fullName evidence="10">Holocytochrome c-type synthase</fullName>
        <ecNumber evidence="10">4.4.1.17</ecNumber>
    </recommendedName>
</protein>
<evidence type="ECO:0000256" key="8">
    <source>
        <dbReference type="ARBA" id="ARBA00023136"/>
    </source>
</evidence>
<comment type="similarity">
    <text evidence="2 10">Belongs to the cytochrome c-type heme lyase family.</text>
</comment>
<dbReference type="PANTHER" id="PTHR12743:SF0">
    <property type="entry name" value="HOLOCYTOCHROME C-TYPE SYNTHASE"/>
    <property type="match status" value="1"/>
</dbReference>
<keyword evidence="4 10" id="KW-0479">Metal-binding</keyword>
<name>A0ABR4NR50_9SACH</name>
<comment type="function">
    <text evidence="10">Lyase that catalyzes the covalent linking of the heme group to the cytochrome C apoprotein to produce the mature functional cytochrome.</text>
</comment>
<sequence length="215" mass="25148">MSDEGKCPVPHDKRDEWMKQCPVDEESREVWLKQHARSQGYVGSTGGDLGEDRAISSIPRTDTGNNWVYPSEKQFYDAMKRKNWDPRPEDMKTIVPLHNVVNERVWNYIRNWENGQGGDECGGIKLTNFMGESKKLTPRAWFRSYILGMVKPFDRHDWSIDRCGKRVDYVIDFYSEERPTPDGKNTEPTIYLDVRPKLNSFEGIRMRILKSIGWL</sequence>
<evidence type="ECO:0000256" key="9">
    <source>
        <dbReference type="ARBA" id="ARBA00023239"/>
    </source>
</evidence>
<comment type="catalytic activity">
    <reaction evidence="10">
        <text>holo-[cytochrome c] = apo-[cytochrome c] + heme b</text>
        <dbReference type="Rhea" id="RHEA:22648"/>
        <dbReference type="Rhea" id="RHEA-COMP:10725"/>
        <dbReference type="Rhea" id="RHEA-COMP:10726"/>
        <dbReference type="ChEBI" id="CHEBI:29950"/>
        <dbReference type="ChEBI" id="CHEBI:60344"/>
        <dbReference type="ChEBI" id="CHEBI:83739"/>
        <dbReference type="EC" id="4.4.1.17"/>
    </reaction>
</comment>
<dbReference type="PROSITE" id="PS00821">
    <property type="entry name" value="CYTO_HEME_LYASE_1"/>
    <property type="match status" value="1"/>
</dbReference>
<evidence type="ECO:0000256" key="3">
    <source>
        <dbReference type="ARBA" id="ARBA00022617"/>
    </source>
</evidence>
<reference evidence="11 12" key="1">
    <citation type="submission" date="2024-05" db="EMBL/GenBank/DDBJ databases">
        <title>Long read based assembly of the Candida bracarensis genome reveals expanded adhesin content.</title>
        <authorList>
            <person name="Marcet-Houben M."/>
            <person name="Ksiezopolska E."/>
            <person name="Gabaldon T."/>
        </authorList>
    </citation>
    <scope>NUCLEOTIDE SEQUENCE [LARGE SCALE GENOMIC DNA]</scope>
    <source>
        <strain evidence="11 12">CBM6</strain>
    </source>
</reference>
<keyword evidence="12" id="KW-1185">Reference proteome</keyword>
<dbReference type="PROSITE" id="PS00822">
    <property type="entry name" value="CYTO_HEME_LYASE_2"/>
    <property type="match status" value="1"/>
</dbReference>
<dbReference type="Proteomes" id="UP001623330">
    <property type="component" value="Unassembled WGS sequence"/>
</dbReference>
<dbReference type="EC" id="4.4.1.17" evidence="10"/>
<keyword evidence="3 10" id="KW-0349">Heme</keyword>
<evidence type="ECO:0000313" key="11">
    <source>
        <dbReference type="EMBL" id="KAL3230730.1"/>
    </source>
</evidence>
<keyword evidence="8 10" id="KW-0472">Membrane</keyword>
<keyword evidence="7 10" id="KW-0496">Mitochondrion</keyword>
<comment type="caution">
    <text evidence="11">The sequence shown here is derived from an EMBL/GenBank/DDBJ whole genome shotgun (WGS) entry which is preliminary data.</text>
</comment>
<evidence type="ECO:0000256" key="7">
    <source>
        <dbReference type="ARBA" id="ARBA00023128"/>
    </source>
</evidence>
<evidence type="ECO:0000256" key="4">
    <source>
        <dbReference type="ARBA" id="ARBA00022723"/>
    </source>
</evidence>
<dbReference type="EMBL" id="JBEVYD010000009">
    <property type="protein sequence ID" value="KAL3230730.1"/>
    <property type="molecule type" value="Genomic_DNA"/>
</dbReference>
<proteinExistence type="inferred from homology"/>
<dbReference type="InterPro" id="IPR000511">
    <property type="entry name" value="Holocyt_c/c1_synthase"/>
</dbReference>
<evidence type="ECO:0000313" key="12">
    <source>
        <dbReference type="Proteomes" id="UP001623330"/>
    </source>
</evidence>
<keyword evidence="5 10" id="KW-0999">Mitochondrion inner membrane</keyword>
<evidence type="ECO:0000256" key="1">
    <source>
        <dbReference type="ARBA" id="ARBA00004273"/>
    </source>
</evidence>
<dbReference type="Pfam" id="PF01265">
    <property type="entry name" value="Cyto_heme_lyase"/>
    <property type="match status" value="1"/>
</dbReference>
<evidence type="ECO:0000256" key="2">
    <source>
        <dbReference type="ARBA" id="ARBA00007255"/>
    </source>
</evidence>
<keyword evidence="6 10" id="KW-0408">Iron</keyword>
<evidence type="ECO:0000256" key="6">
    <source>
        <dbReference type="ARBA" id="ARBA00023004"/>
    </source>
</evidence>
<evidence type="ECO:0000256" key="10">
    <source>
        <dbReference type="RuleBase" id="RU363130"/>
    </source>
</evidence>